<dbReference type="Pfam" id="PF07484">
    <property type="entry name" value="Collar"/>
    <property type="match status" value="1"/>
</dbReference>
<sequence length="359" mass="37602">MKKLVFFAVLPLSALLYSQVGINNNAPKATLDITAKTTDGSKPEGIIAPRLTGDQIKSADAQYGSDQKGAIVYALAAVSTASTKTANITAEGYYFFDGNLWQKVGLGVDTSVYKGSGSLSGNTVVTQNANTLAFTGTAVNAFSVDDTTFSVDASNNRVGIGTATPSVRLEINNGSTAGAIKITDGTQAVNKVLTSDANGVGSWQYAIMPPGAIIYMATSTVPSGYLECNGAAVSRTTYPELFNLIGTTYGSGDGSTTFNLPDLRGEFVRGWDHGRGLDSGRSLGSLQNHMLQFHEHDIPTPTGGTGSGRAMITDDNGVNQGGNNTLVAGRYYTYNTGPSGNYGPETRPRNVALMPVIRY</sequence>
<feature type="chain" id="PRO_5043806185" evidence="1">
    <location>
        <begin position="19"/>
        <end position="359"/>
    </location>
</feature>
<organism evidence="3 4">
    <name type="scientific">Chryseobacterium endophyticum</name>
    <dbReference type="NCBI Taxonomy" id="1854762"/>
    <lineage>
        <taxon>Bacteria</taxon>
        <taxon>Pseudomonadati</taxon>
        <taxon>Bacteroidota</taxon>
        <taxon>Flavobacteriia</taxon>
        <taxon>Flavobacteriales</taxon>
        <taxon>Weeksellaceae</taxon>
        <taxon>Chryseobacterium group</taxon>
        <taxon>Chryseobacterium</taxon>
    </lineage>
</organism>
<evidence type="ECO:0000313" key="4">
    <source>
        <dbReference type="Proteomes" id="UP001463665"/>
    </source>
</evidence>
<feature type="domain" description="Phage tail collar" evidence="2">
    <location>
        <begin position="211"/>
        <end position="268"/>
    </location>
</feature>
<gene>
    <name evidence="3" type="ORF">AAFP95_10265</name>
</gene>
<dbReference type="SUPFAM" id="SSF88874">
    <property type="entry name" value="Receptor-binding domain of short tail fibre protein gp12"/>
    <property type="match status" value="1"/>
</dbReference>
<dbReference type="Gene3D" id="3.90.1340.10">
    <property type="entry name" value="Phage tail collar domain"/>
    <property type="match status" value="1"/>
</dbReference>
<dbReference type="EMBL" id="CP154834">
    <property type="protein sequence ID" value="XAO76143.1"/>
    <property type="molecule type" value="Genomic_DNA"/>
</dbReference>
<name>A0AAU6WV73_9FLAO</name>
<dbReference type="Proteomes" id="UP001463665">
    <property type="component" value="Chromosome"/>
</dbReference>
<dbReference type="InterPro" id="IPR037053">
    <property type="entry name" value="Phage_tail_collar_dom_sf"/>
</dbReference>
<evidence type="ECO:0000313" key="3">
    <source>
        <dbReference type="EMBL" id="XAO76143.1"/>
    </source>
</evidence>
<dbReference type="AlphaFoldDB" id="A0AAU6WV73"/>
<dbReference type="RefSeq" id="WP_345767593.1">
    <property type="nucleotide sequence ID" value="NZ_CP154834.1"/>
</dbReference>
<keyword evidence="1" id="KW-0732">Signal</keyword>
<accession>A0AAU6WV73</accession>
<proteinExistence type="predicted"/>
<evidence type="ECO:0000256" key="1">
    <source>
        <dbReference type="SAM" id="SignalP"/>
    </source>
</evidence>
<evidence type="ECO:0000259" key="2">
    <source>
        <dbReference type="Pfam" id="PF07484"/>
    </source>
</evidence>
<protein>
    <submittedName>
        <fullName evidence="3">Tail fiber protein</fullName>
    </submittedName>
</protein>
<keyword evidence="4" id="KW-1185">Reference proteome</keyword>
<dbReference type="InterPro" id="IPR011083">
    <property type="entry name" value="Phage_tail_collar_dom"/>
</dbReference>
<feature type="signal peptide" evidence="1">
    <location>
        <begin position="1"/>
        <end position="18"/>
    </location>
</feature>
<reference evidence="3 4" key="1">
    <citation type="submission" date="2024-04" db="EMBL/GenBank/DDBJ databases">
        <title>Genome sequencing and assembly of rice foliar adapted Chryseobacterium endophyticum OsEnb-ALM-A6.</title>
        <authorList>
            <person name="Kumar S."/>
            <person name="Javed M."/>
            <person name="Chouhan V."/>
            <person name="Charishma K."/>
            <person name="Patel A."/>
            <person name="Kumar M."/>
            <person name="Sahu K.P."/>
            <person name="Kumar A."/>
        </authorList>
    </citation>
    <scope>NUCLEOTIDE SEQUENCE [LARGE SCALE GENOMIC DNA]</scope>
    <source>
        <strain evidence="3 4">OsEnb-ALM-A6</strain>
    </source>
</reference>